<dbReference type="AlphaFoldDB" id="A0A6J8ADR4"/>
<proteinExistence type="predicted"/>
<dbReference type="Gene3D" id="1.10.10.10">
    <property type="entry name" value="Winged helix-like DNA-binding domain superfamily/Winged helix DNA-binding domain"/>
    <property type="match status" value="1"/>
</dbReference>
<dbReference type="EMBL" id="CACVKT020001131">
    <property type="protein sequence ID" value="CAC5365500.1"/>
    <property type="molecule type" value="Genomic_DNA"/>
</dbReference>
<dbReference type="SUPFAM" id="SSF46689">
    <property type="entry name" value="Homeodomain-like"/>
    <property type="match status" value="1"/>
</dbReference>
<dbReference type="Pfam" id="PF13358">
    <property type="entry name" value="DDE_3"/>
    <property type="match status" value="1"/>
</dbReference>
<dbReference type="InterPro" id="IPR001523">
    <property type="entry name" value="Paired_dom"/>
</dbReference>
<dbReference type="GO" id="GO:0003677">
    <property type="term" value="F:DNA binding"/>
    <property type="evidence" value="ECO:0007669"/>
    <property type="project" value="InterPro"/>
</dbReference>
<dbReference type="InterPro" id="IPR009057">
    <property type="entry name" value="Homeodomain-like_sf"/>
</dbReference>
<dbReference type="Pfam" id="PF00292">
    <property type="entry name" value="PAX"/>
    <property type="match status" value="1"/>
</dbReference>
<organism evidence="3 4">
    <name type="scientific">Mytilus coruscus</name>
    <name type="common">Sea mussel</name>
    <dbReference type="NCBI Taxonomy" id="42192"/>
    <lineage>
        <taxon>Eukaryota</taxon>
        <taxon>Metazoa</taxon>
        <taxon>Spiralia</taxon>
        <taxon>Lophotrochozoa</taxon>
        <taxon>Mollusca</taxon>
        <taxon>Bivalvia</taxon>
        <taxon>Autobranchia</taxon>
        <taxon>Pteriomorphia</taxon>
        <taxon>Mytilida</taxon>
        <taxon>Mytiloidea</taxon>
        <taxon>Mytilidae</taxon>
        <taxon>Mytilinae</taxon>
        <taxon>Mytilus</taxon>
    </lineage>
</organism>
<dbReference type="InterPro" id="IPR038717">
    <property type="entry name" value="Tc1-like_DDE_dom"/>
</dbReference>
<evidence type="ECO:0000313" key="3">
    <source>
        <dbReference type="EMBL" id="CAC5365500.1"/>
    </source>
</evidence>
<dbReference type="Proteomes" id="UP000507470">
    <property type="component" value="Unassembled WGS sequence"/>
</dbReference>
<dbReference type="GO" id="GO:0006355">
    <property type="term" value="P:regulation of DNA-templated transcription"/>
    <property type="evidence" value="ECO:0007669"/>
    <property type="project" value="InterPro"/>
</dbReference>
<protein>
    <recommendedName>
        <fullName evidence="2">Paired domain-containing protein</fullName>
    </recommendedName>
</protein>
<evidence type="ECO:0000313" key="4">
    <source>
        <dbReference type="Proteomes" id="UP000507470"/>
    </source>
</evidence>
<evidence type="ECO:0000259" key="2">
    <source>
        <dbReference type="PROSITE" id="PS51057"/>
    </source>
</evidence>
<dbReference type="Gene3D" id="3.30.420.10">
    <property type="entry name" value="Ribonuclease H-like superfamily/Ribonuclease H"/>
    <property type="match status" value="1"/>
</dbReference>
<accession>A0A6J8ADR4</accession>
<feature type="domain" description="Paired" evidence="2">
    <location>
        <begin position="1"/>
        <end position="84"/>
    </location>
</feature>
<dbReference type="PANTHER" id="PTHR46564">
    <property type="entry name" value="TRANSPOSASE"/>
    <property type="match status" value="1"/>
</dbReference>
<dbReference type="PANTHER" id="PTHR46564:SF1">
    <property type="entry name" value="TRANSPOSASE"/>
    <property type="match status" value="1"/>
</dbReference>
<keyword evidence="4" id="KW-1185">Reference proteome</keyword>
<sequence length="237" mass="27096">MACEYFFKIDEYACTYGSVSPVKYQHGATRLKSSEDVAQAIRYYKFRQPSIYGKEIQSKSLSDGVTTNELLPSLSTISKFLRNDCQMSHKKLKVCAKEALGAESRRRFDEYVNTVSAVNPYSLLFFDESSVIKTTGNRLYGHATDGEKAIEELNRFGNYCLRPGDTVAMDNCGFHHSRFAENTLRIILGHRHVNLLYQPPYHPDLNTCEVCFKVIKDYLHSHTIYARELTEMAICDV</sequence>
<evidence type="ECO:0000256" key="1">
    <source>
        <dbReference type="ARBA" id="ARBA00022724"/>
    </source>
</evidence>
<name>A0A6J8ADR4_MYTCO</name>
<dbReference type="OrthoDB" id="6099879at2759"/>
<dbReference type="InterPro" id="IPR036388">
    <property type="entry name" value="WH-like_DNA-bd_sf"/>
</dbReference>
<keyword evidence="1" id="KW-0563">Paired box</keyword>
<dbReference type="PROSITE" id="PS51057">
    <property type="entry name" value="PAIRED_2"/>
    <property type="match status" value="1"/>
</dbReference>
<reference evidence="3 4" key="1">
    <citation type="submission" date="2020-06" db="EMBL/GenBank/DDBJ databases">
        <authorList>
            <person name="Li R."/>
            <person name="Bekaert M."/>
        </authorList>
    </citation>
    <scope>NUCLEOTIDE SEQUENCE [LARGE SCALE GENOMIC DNA]</scope>
    <source>
        <strain evidence="4">wild</strain>
    </source>
</reference>
<dbReference type="InterPro" id="IPR036397">
    <property type="entry name" value="RNaseH_sf"/>
</dbReference>
<gene>
    <name evidence="3" type="ORF">MCOR_6157</name>
</gene>